<dbReference type="SMART" id="SM00490">
    <property type="entry name" value="HELICc"/>
    <property type="match status" value="1"/>
</dbReference>
<dbReference type="PROSITE" id="PS51194">
    <property type="entry name" value="HELICASE_CTER"/>
    <property type="match status" value="1"/>
</dbReference>
<dbReference type="Pfam" id="PF12054">
    <property type="entry name" value="DUF3535"/>
    <property type="match status" value="1"/>
</dbReference>
<dbReference type="GO" id="GO:0003677">
    <property type="term" value="F:DNA binding"/>
    <property type="evidence" value="ECO:0007669"/>
    <property type="project" value="UniProtKB-KW"/>
</dbReference>
<evidence type="ECO:0000256" key="3">
    <source>
        <dbReference type="ARBA" id="ARBA00023125"/>
    </source>
</evidence>
<dbReference type="PANTHER" id="PTHR36498">
    <property type="entry name" value="TATA-BINDING PROTEIN-ASSOCIATED FACTOR 172"/>
    <property type="match status" value="1"/>
</dbReference>
<evidence type="ECO:0000256" key="2">
    <source>
        <dbReference type="ARBA" id="ARBA00022806"/>
    </source>
</evidence>
<dbReference type="Pfam" id="PF00176">
    <property type="entry name" value="SNF2-rel_dom"/>
    <property type="match status" value="1"/>
</dbReference>
<dbReference type="InterPro" id="IPR027417">
    <property type="entry name" value="P-loop_NTPase"/>
</dbReference>
<keyword evidence="3" id="KW-0238">DNA-binding</keyword>
<dbReference type="PROSITE" id="PS50077">
    <property type="entry name" value="HEAT_REPEAT"/>
    <property type="match status" value="1"/>
</dbReference>
<keyword evidence="2" id="KW-0347">Helicase</keyword>
<evidence type="ECO:0000259" key="7">
    <source>
        <dbReference type="PROSITE" id="PS51194"/>
    </source>
</evidence>
<dbReference type="InterPro" id="IPR038718">
    <property type="entry name" value="SNF2-like_sf"/>
</dbReference>
<dbReference type="InterPro" id="IPR001650">
    <property type="entry name" value="Helicase_C-like"/>
</dbReference>
<keyword evidence="1" id="KW-0378">Hydrolase</keyword>
<dbReference type="InterPro" id="IPR014001">
    <property type="entry name" value="Helicase_ATP-bd"/>
</dbReference>
<dbReference type="SUPFAM" id="SSF52540">
    <property type="entry name" value="P-loop containing nucleoside triphosphate hydrolases"/>
    <property type="match status" value="2"/>
</dbReference>
<evidence type="ECO:0000259" key="6">
    <source>
        <dbReference type="PROSITE" id="PS51192"/>
    </source>
</evidence>
<dbReference type="Gene3D" id="3.40.50.10810">
    <property type="entry name" value="Tandem AAA-ATPase domain"/>
    <property type="match status" value="1"/>
</dbReference>
<feature type="domain" description="Helicase ATP-binding" evidence="6">
    <location>
        <begin position="1087"/>
        <end position="1243"/>
    </location>
</feature>
<dbReference type="Gene3D" id="1.25.10.10">
    <property type="entry name" value="Leucine-rich Repeat Variant"/>
    <property type="match status" value="2"/>
</dbReference>
<dbReference type="SMART" id="SM00487">
    <property type="entry name" value="DEXDc"/>
    <property type="match status" value="1"/>
</dbReference>
<keyword evidence="8" id="KW-1185">Reference proteome</keyword>
<dbReference type="GO" id="GO:0016887">
    <property type="term" value="F:ATP hydrolysis activity"/>
    <property type="evidence" value="ECO:0007669"/>
    <property type="project" value="InterPro"/>
</dbReference>
<dbReference type="InterPro" id="IPR022707">
    <property type="entry name" value="Mot1_central_dom"/>
</dbReference>
<name>A0A914DA30_9BILA</name>
<dbReference type="SUPFAM" id="SSF48371">
    <property type="entry name" value="ARM repeat"/>
    <property type="match status" value="2"/>
</dbReference>
<dbReference type="Proteomes" id="UP000887540">
    <property type="component" value="Unplaced"/>
</dbReference>
<proteinExistence type="predicted"/>
<keyword evidence="2" id="KW-0067">ATP-binding</keyword>
<protein>
    <submittedName>
        <fullName evidence="9">TATA-binding protein-associated factor 172</fullName>
    </submittedName>
</protein>
<dbReference type="Pfam" id="PF00271">
    <property type="entry name" value="Helicase_C"/>
    <property type="match status" value="1"/>
</dbReference>
<dbReference type="GO" id="GO:0017025">
    <property type="term" value="F:TBP-class protein binding"/>
    <property type="evidence" value="ECO:0007669"/>
    <property type="project" value="InterPro"/>
</dbReference>
<dbReference type="InterPro" id="IPR000330">
    <property type="entry name" value="SNF2_N"/>
</dbReference>
<dbReference type="PANTHER" id="PTHR36498:SF1">
    <property type="entry name" value="TATA-BINDING PROTEIN-ASSOCIATED FACTOR 172"/>
    <property type="match status" value="1"/>
</dbReference>
<reference evidence="9" key="1">
    <citation type="submission" date="2022-11" db="UniProtKB">
        <authorList>
            <consortium name="WormBaseParasite"/>
        </authorList>
    </citation>
    <scope>IDENTIFICATION</scope>
</reference>
<dbReference type="WBParaSite" id="ACRNAN_scaffold22.g27130.t1">
    <property type="protein sequence ID" value="ACRNAN_scaffold22.g27130.t1"/>
    <property type="gene ID" value="ACRNAN_scaffold22.g27130"/>
</dbReference>
<feature type="repeat" description="HEAT" evidence="4">
    <location>
        <begin position="991"/>
        <end position="1029"/>
    </location>
</feature>
<sequence>MGDNRLSKLGILLESKNRALRQEAAGILSKLSFTSSNLSTIHNYLQNQSWDARVSAAEALAGILKNLPKPSQTTSISPSCGQRLELLSFMDIISSYQPLLSCESEDLEAKSPVVLSKSEQRNLIDQHLDLNATVGISSKMFLPDEEMQLSITMSNNQIRENKQILAKKSSECDSEINDETEHVLNEFIHQLLQDLANQKWQNRHGGALALQKIIIHVFDRLPDVLIENIAIRIFEVLALDKFNDFMTGSNAIAPVRESAAQCLCLLLSKIPNESLIYASILKQLKELLAMKDEKLWQCRQTALIVFKYHFSISESSQDFNEMFQNVVQNMNDSVDEVASAAVLALSALFANSKLTQNELKNFVNTVMQNVWDMLRYQDNQAQLKEGVNSLLVDLLRIIELWLKVDESSKLDNEQFSLIIDLFDSSFISRTSQAIMCINLAVSKYVDLNNEILYKLVKMLYRILIFVPPSDSAGLLNLCLSTLAKMIEFYEEKIPIIQEFQQSIGYWLGCLILEHKRAEIDVYLHCIDGPSSSRTSPAETFCSEEIRFLTEQEKNNVFIERKILAARFLSPIINSMYRSGIIVMEQPLYLSIQLVCIPYLRSTSLYQRLGAALALNCWARIYRRALTRTDIKEPQYPLVIIKEIEKCVWNPVEVYDEVGSLINFLTTECNEFRQYCIRKGAKKDDLPAMNEQVSMEDMIRSSYEICMKKCKQEDVTALNSRLAYIEDLINSTKSGIRINSNRINALLSSSLLYFGYIPEKLTPMIRPLIECTDSEGNTKVAEEILHDAVPLLLSYTCQKNPCPHPKIIKQLCNGLISCKNFVPDPDLWSTSEKELTIISINQNIEEKSLKSKNCRMIVQAMCDHFSLNILNICPDLKNFLMLEQDQDLEQYLLNIEVVRTVSIRLKNLPTEQEAEIMSKYLFNKNPAIRFRIARCISTFALIDLGHILNLFYEKIVKLLSNIESDHGRCGAIELLYLLSGLEHGLLGATSLLAPLALSSISDKVEHVRETAASTFRKLIALLPLEHQDRRVLPNLNEKLLKKYHDSLDFLNVLSCPGNLPGLTKEEIPGLRNDVNLRAYQLEGITWMMFLNRFGLNGILADDMGLGKTLQTLCLLAIQLHAQDSPPPSLIVCPKTLVNHWCNEWRKYFPQEKPIRPIENAIIGKRIFSNVVISYDELKHHYHLISTVRWHYIILDEGHCIRNPTTQLFETITSLVSKHRLILSGTPVQNSPADLWALFRFLMPGYLSTKSAFHSKYMKPILSCRSHKASEQQTKEGEEALSQLHRQVLPFILRRLKTDVLKELPEKVVQDYICQLTDVQRKLYELVVDRCSLKRENTIEHGNDTKLSPLHTLIALRKLVDHPILIEDVLNLTGDCASFNTNLAKNQSIELSGKMLALKEILTECQIGRDAKSEMGESSEEHGIDVPALSSHRALIFCQWRSSIALLARFLDQGDFGADISYLRLDGTIPPNDRQNVVDKFNNDPSIDLLLLTTHIGGVGLTLTGADVVIFLDHDWNPVKDLQAIDRAHRLGQTKTVNVYRLITQGSIEEKIMRYQKFKSDTANVLVGADNRSISSMATDELLDLFSLDSSNKEDSSNSEAEPVPLKRRRNTVAGNVTGNAIGGDKWSLAELWDGSQYEQQHSITSFLEQANQ</sequence>
<dbReference type="InterPro" id="IPR016024">
    <property type="entry name" value="ARM-type_fold"/>
</dbReference>
<dbReference type="GO" id="GO:0004386">
    <property type="term" value="F:helicase activity"/>
    <property type="evidence" value="ECO:0007669"/>
    <property type="project" value="UniProtKB-KW"/>
</dbReference>
<evidence type="ECO:0000256" key="5">
    <source>
        <dbReference type="SAM" id="MobiDB-lite"/>
    </source>
</evidence>
<feature type="region of interest" description="Disordered" evidence="5">
    <location>
        <begin position="1588"/>
        <end position="1610"/>
    </location>
</feature>
<keyword evidence="2" id="KW-0547">Nucleotide-binding</keyword>
<feature type="domain" description="Helicase C-terminal" evidence="7">
    <location>
        <begin position="1416"/>
        <end position="1581"/>
    </location>
</feature>
<dbReference type="InterPro" id="IPR011989">
    <property type="entry name" value="ARM-like"/>
</dbReference>
<dbReference type="PROSITE" id="PS51192">
    <property type="entry name" value="HELICASE_ATP_BIND_1"/>
    <property type="match status" value="1"/>
</dbReference>
<dbReference type="InterPro" id="IPR021133">
    <property type="entry name" value="HEAT_type_2"/>
</dbReference>
<dbReference type="InterPro" id="IPR049730">
    <property type="entry name" value="SNF2/RAD54-like_C"/>
</dbReference>
<dbReference type="Gene3D" id="3.40.50.300">
    <property type="entry name" value="P-loop containing nucleotide triphosphate hydrolases"/>
    <property type="match status" value="1"/>
</dbReference>
<evidence type="ECO:0000313" key="8">
    <source>
        <dbReference type="Proteomes" id="UP000887540"/>
    </source>
</evidence>
<dbReference type="CDD" id="cd18793">
    <property type="entry name" value="SF2_C_SNF"/>
    <property type="match status" value="1"/>
</dbReference>
<evidence type="ECO:0000256" key="1">
    <source>
        <dbReference type="ARBA" id="ARBA00022801"/>
    </source>
</evidence>
<dbReference type="GO" id="GO:0005524">
    <property type="term" value="F:ATP binding"/>
    <property type="evidence" value="ECO:0007669"/>
    <property type="project" value="InterPro"/>
</dbReference>
<evidence type="ECO:0000256" key="4">
    <source>
        <dbReference type="PROSITE-ProRule" id="PRU00103"/>
    </source>
</evidence>
<dbReference type="InterPro" id="IPR044972">
    <property type="entry name" value="Mot1"/>
</dbReference>
<organism evidence="8 9">
    <name type="scientific">Acrobeloides nanus</name>
    <dbReference type="NCBI Taxonomy" id="290746"/>
    <lineage>
        <taxon>Eukaryota</taxon>
        <taxon>Metazoa</taxon>
        <taxon>Ecdysozoa</taxon>
        <taxon>Nematoda</taxon>
        <taxon>Chromadorea</taxon>
        <taxon>Rhabditida</taxon>
        <taxon>Tylenchina</taxon>
        <taxon>Cephalobomorpha</taxon>
        <taxon>Cephaloboidea</taxon>
        <taxon>Cephalobidae</taxon>
        <taxon>Acrobeloides</taxon>
    </lineage>
</organism>
<accession>A0A914DA30</accession>
<evidence type="ECO:0000313" key="9">
    <source>
        <dbReference type="WBParaSite" id="ACRNAN_scaffold22.g27130.t1"/>
    </source>
</evidence>